<protein>
    <submittedName>
        <fullName evidence="1">Uncharacterized protein</fullName>
    </submittedName>
</protein>
<comment type="caution">
    <text evidence="1">The sequence shown here is derived from an EMBL/GenBank/DDBJ whole genome shotgun (WGS) entry which is preliminary data.</text>
</comment>
<proteinExistence type="predicted"/>
<evidence type="ECO:0000313" key="1">
    <source>
        <dbReference type="EMBL" id="ORZ38977.1"/>
    </source>
</evidence>
<dbReference type="EMBL" id="MCFL01000007">
    <property type="protein sequence ID" value="ORZ38977.1"/>
    <property type="molecule type" value="Genomic_DNA"/>
</dbReference>
<dbReference type="AlphaFoldDB" id="A0A1Y2HWI9"/>
<evidence type="ECO:0000313" key="2">
    <source>
        <dbReference type="Proteomes" id="UP000193411"/>
    </source>
</evidence>
<accession>A0A1Y2HWI9</accession>
<dbReference type="Proteomes" id="UP000193411">
    <property type="component" value="Unassembled WGS sequence"/>
</dbReference>
<keyword evidence="2" id="KW-1185">Reference proteome</keyword>
<gene>
    <name evidence="1" type="ORF">BCR44DRAFT_1285094</name>
</gene>
<organism evidence="1 2">
    <name type="scientific">Catenaria anguillulae PL171</name>
    <dbReference type="NCBI Taxonomy" id="765915"/>
    <lineage>
        <taxon>Eukaryota</taxon>
        <taxon>Fungi</taxon>
        <taxon>Fungi incertae sedis</taxon>
        <taxon>Blastocladiomycota</taxon>
        <taxon>Blastocladiomycetes</taxon>
        <taxon>Blastocladiales</taxon>
        <taxon>Catenariaceae</taxon>
        <taxon>Catenaria</taxon>
    </lineage>
</organism>
<sequence length="158" mass="17664">MTDDGWARLLVKGYAQPDTCAEFVQVVGNVSRRSQPFANSSCHCDLRLCFSRHFNPSAIHDQLSLRTNFDVVATLIGRVHVLGGDALNLILGIIMLWYPKDIPELLWLRPFNIPWSDPATLVNVLDVYLDPSFTLQLVQPLTVGSVWIHASVCLSETC</sequence>
<reference evidence="1 2" key="1">
    <citation type="submission" date="2016-07" db="EMBL/GenBank/DDBJ databases">
        <title>Pervasive Adenine N6-methylation of Active Genes in Fungi.</title>
        <authorList>
            <consortium name="DOE Joint Genome Institute"/>
            <person name="Mondo S.J."/>
            <person name="Dannebaum R.O."/>
            <person name="Kuo R.C."/>
            <person name="Labutti K."/>
            <person name="Haridas S."/>
            <person name="Kuo A."/>
            <person name="Salamov A."/>
            <person name="Ahrendt S.R."/>
            <person name="Lipzen A."/>
            <person name="Sullivan W."/>
            <person name="Andreopoulos W.B."/>
            <person name="Clum A."/>
            <person name="Lindquist E."/>
            <person name="Daum C."/>
            <person name="Ramamoorthy G.K."/>
            <person name="Gryganskyi A."/>
            <person name="Culley D."/>
            <person name="Magnuson J.K."/>
            <person name="James T.Y."/>
            <person name="O'Malley M.A."/>
            <person name="Stajich J.E."/>
            <person name="Spatafora J.W."/>
            <person name="Visel A."/>
            <person name="Grigoriev I.V."/>
        </authorList>
    </citation>
    <scope>NUCLEOTIDE SEQUENCE [LARGE SCALE GENOMIC DNA]</scope>
    <source>
        <strain evidence="1 2">PL171</strain>
    </source>
</reference>
<name>A0A1Y2HWI9_9FUNG</name>